<dbReference type="RefSeq" id="WP_281897648.1">
    <property type="nucleotide sequence ID" value="NZ_BSDI01000017.1"/>
</dbReference>
<protein>
    <recommendedName>
        <fullName evidence="3">HTH-type transcriptional regulator MT1864/Rv1816-like C-terminal domain-containing protein</fullName>
    </recommendedName>
</protein>
<feature type="domain" description="HTH-type transcriptional regulator MT1864/Rv1816-like C-terminal" evidence="3">
    <location>
        <begin position="11"/>
        <end position="143"/>
    </location>
</feature>
<dbReference type="InterPro" id="IPR025996">
    <property type="entry name" value="MT1864/Rv1816-like_C"/>
</dbReference>
<evidence type="ECO:0000313" key="5">
    <source>
        <dbReference type="Proteomes" id="UP001144280"/>
    </source>
</evidence>
<gene>
    <name evidence="4" type="ORF">Pa4123_38720</name>
</gene>
<name>A0ABQ5QWF1_9ACTN</name>
<reference evidence="4" key="1">
    <citation type="submission" date="2022-12" db="EMBL/GenBank/DDBJ databases">
        <title>New Phytohabitans aurantiacus sp. RD004123 nov., an actinomycete isolated from soil.</title>
        <authorList>
            <person name="Triningsih D.W."/>
            <person name="Harunari E."/>
            <person name="Igarashi Y."/>
        </authorList>
    </citation>
    <scope>NUCLEOTIDE SEQUENCE</scope>
    <source>
        <strain evidence="4">RD004123</strain>
    </source>
</reference>
<evidence type="ECO:0000256" key="2">
    <source>
        <dbReference type="ARBA" id="ARBA00023163"/>
    </source>
</evidence>
<dbReference type="Pfam" id="PF13305">
    <property type="entry name" value="TetR_C_33"/>
    <property type="match status" value="1"/>
</dbReference>
<dbReference type="EMBL" id="BSDI01000017">
    <property type="protein sequence ID" value="GLH98597.1"/>
    <property type="molecule type" value="Genomic_DNA"/>
</dbReference>
<organism evidence="4 5">
    <name type="scientific">Phytohabitans aurantiacus</name>
    <dbReference type="NCBI Taxonomy" id="3016789"/>
    <lineage>
        <taxon>Bacteria</taxon>
        <taxon>Bacillati</taxon>
        <taxon>Actinomycetota</taxon>
        <taxon>Actinomycetes</taxon>
        <taxon>Micromonosporales</taxon>
        <taxon>Micromonosporaceae</taxon>
    </lineage>
</organism>
<dbReference type="SUPFAM" id="SSF48498">
    <property type="entry name" value="Tetracyclin repressor-like, C-terminal domain"/>
    <property type="match status" value="1"/>
</dbReference>
<dbReference type="InterPro" id="IPR036271">
    <property type="entry name" value="Tet_transcr_reg_TetR-rel_C_sf"/>
</dbReference>
<comment type="caution">
    <text evidence="4">The sequence shown here is derived from an EMBL/GenBank/DDBJ whole genome shotgun (WGS) entry which is preliminary data.</text>
</comment>
<accession>A0ABQ5QWF1</accession>
<dbReference type="Gene3D" id="1.10.357.10">
    <property type="entry name" value="Tetracycline Repressor, domain 2"/>
    <property type="match status" value="1"/>
</dbReference>
<sequence length="152" mass="16749">MPESDPGGRILAWGHAVRDWALANPEGFRLIYGDPVPGYRPPDDGPGKEAERRACGDLIGLVAAAWPAARVHQADDREYEWTHFDPGLVAHARADFPDLPPAAIALTLRVWGRMHGLMPLEIYGHLRTLVHDPATIYRDEMRSLIASLGLTA</sequence>
<dbReference type="Proteomes" id="UP001144280">
    <property type="component" value="Unassembled WGS sequence"/>
</dbReference>
<evidence type="ECO:0000259" key="3">
    <source>
        <dbReference type="Pfam" id="PF13305"/>
    </source>
</evidence>
<keyword evidence="2" id="KW-0804">Transcription</keyword>
<evidence type="ECO:0000313" key="4">
    <source>
        <dbReference type="EMBL" id="GLH98597.1"/>
    </source>
</evidence>
<keyword evidence="1" id="KW-0805">Transcription regulation</keyword>
<proteinExistence type="predicted"/>
<keyword evidence="5" id="KW-1185">Reference proteome</keyword>
<evidence type="ECO:0000256" key="1">
    <source>
        <dbReference type="ARBA" id="ARBA00023015"/>
    </source>
</evidence>